<feature type="compositionally biased region" description="Pro residues" evidence="1">
    <location>
        <begin position="32"/>
        <end position="46"/>
    </location>
</feature>
<evidence type="ECO:0000313" key="2">
    <source>
        <dbReference type="EnsemblMetazoa" id="SMAR000563-PA"/>
    </source>
</evidence>
<dbReference type="STRING" id="126957.T1II71"/>
<reference evidence="2" key="2">
    <citation type="submission" date="2015-02" db="UniProtKB">
        <authorList>
            <consortium name="EnsemblMetazoa"/>
        </authorList>
    </citation>
    <scope>IDENTIFICATION</scope>
</reference>
<name>T1II71_STRMM</name>
<dbReference type="SUPFAM" id="SSF101447">
    <property type="entry name" value="Formin homology 2 domain (FH2 domain)"/>
    <property type="match status" value="1"/>
</dbReference>
<dbReference type="PhylomeDB" id="T1II71"/>
<dbReference type="PANTHER" id="PTHR21446:SF12">
    <property type="entry name" value="POTASSIUM CHANNEL TETRAMERIZATION DOMAIN CONTAINING 1"/>
    <property type="match status" value="1"/>
</dbReference>
<organism evidence="2 3">
    <name type="scientific">Strigamia maritima</name>
    <name type="common">European centipede</name>
    <name type="synonym">Geophilus maritimus</name>
    <dbReference type="NCBI Taxonomy" id="126957"/>
    <lineage>
        <taxon>Eukaryota</taxon>
        <taxon>Metazoa</taxon>
        <taxon>Ecdysozoa</taxon>
        <taxon>Arthropoda</taxon>
        <taxon>Myriapoda</taxon>
        <taxon>Chilopoda</taxon>
        <taxon>Pleurostigmophora</taxon>
        <taxon>Geophilomorpha</taxon>
        <taxon>Linotaeniidae</taxon>
        <taxon>Strigamia</taxon>
    </lineage>
</organism>
<proteinExistence type="predicted"/>
<feature type="compositionally biased region" description="Low complexity" evidence="1">
    <location>
        <begin position="47"/>
        <end position="56"/>
    </location>
</feature>
<reference evidence="3" key="1">
    <citation type="submission" date="2011-05" db="EMBL/GenBank/DDBJ databases">
        <authorList>
            <person name="Richards S.R."/>
            <person name="Qu J."/>
            <person name="Jiang H."/>
            <person name="Jhangiani S.N."/>
            <person name="Agravi P."/>
            <person name="Goodspeed R."/>
            <person name="Gross S."/>
            <person name="Mandapat C."/>
            <person name="Jackson L."/>
            <person name="Mathew T."/>
            <person name="Pu L."/>
            <person name="Thornton R."/>
            <person name="Saada N."/>
            <person name="Wilczek-Boney K.B."/>
            <person name="Lee S."/>
            <person name="Kovar C."/>
            <person name="Wu Y."/>
            <person name="Scherer S.E."/>
            <person name="Worley K.C."/>
            <person name="Muzny D.M."/>
            <person name="Gibbs R."/>
        </authorList>
    </citation>
    <scope>NUCLEOTIDE SEQUENCE</scope>
    <source>
        <strain evidence="3">Brora</strain>
    </source>
</reference>
<keyword evidence="3" id="KW-1185">Reference proteome</keyword>
<feature type="region of interest" description="Disordered" evidence="1">
    <location>
        <begin position="14"/>
        <end position="56"/>
    </location>
</feature>
<evidence type="ECO:0008006" key="4">
    <source>
        <dbReference type="Google" id="ProtNLM"/>
    </source>
</evidence>
<evidence type="ECO:0000256" key="1">
    <source>
        <dbReference type="SAM" id="MobiDB-lite"/>
    </source>
</evidence>
<dbReference type="EMBL" id="JH430144">
    <property type="status" value="NOT_ANNOTATED_CDS"/>
    <property type="molecule type" value="Genomic_DNA"/>
</dbReference>
<dbReference type="EnsemblMetazoa" id="SMAR000563-RA">
    <property type="protein sequence ID" value="SMAR000563-PA"/>
    <property type="gene ID" value="SMAR000563"/>
</dbReference>
<feature type="region of interest" description="Disordered" evidence="1">
    <location>
        <begin position="283"/>
        <end position="307"/>
    </location>
</feature>
<dbReference type="InterPro" id="IPR052787">
    <property type="entry name" value="MAVS"/>
</dbReference>
<sequence length="621" mass="69690">MVINAGLPEKKRIAYRSLTGQLNKPADFDNSLPPPPPPPPPPPLPQPTSSTSPFPLMSAENALQTSCSSSSLSHVSSSSLSTIANLDTLDVATKQLWNHYRIRGGFFNDREFILHLLQKEQSCRECNTRNSITPGSDASLWHQKATQEFKSNYDIQSTSSNSAKITDRSSWMNDQCESEENSARVSVSEAVMLFKEWLQEKNLSTEFEKFPKTELNDLLGQYYQDVSEEYGVEYKWATLDGIRSALEKHLSSCSNPVNIVNDVEFKGSNEILQSFVKKRRYDENNGEKKPIPAKMTKTPGPSESESQTITTEDLLKIHTSLLLTTDNPEGLLHKVWFDLILFLGIFCGQNPSLHSLKLNADPDNSEFYCFYNDNENNDNGLRMYGSSGNHCPLAALKKYLSKLHPDQEQLFQHPNPNWSPESDIWYSPEPMSPDDLESVADFLLRSTGLSKCYSLASLHATSEWVQELWENGKDRETILTLTGLLVESSAHNVEIEVQRERDEIKTSLLDSTNASNDLDEMVKKIGRAPTSPTIKCIAPTSQSMLLLPNDHFSSFVQSGMHLSSMLPSTMLLPVPFQEPNPLPSLMYLKPEQSSKRIQDFRSDIHISINSTVPNSNSLTTT</sequence>
<dbReference type="PANTHER" id="PTHR21446">
    <property type="entry name" value="DUF3504 DOMAIN-CONTAINING PROTEIN"/>
    <property type="match status" value="1"/>
</dbReference>
<dbReference type="AlphaFoldDB" id="T1II71"/>
<protein>
    <recommendedName>
        <fullName evidence="4">DUF3504 domain-containing protein</fullName>
    </recommendedName>
</protein>
<dbReference type="Proteomes" id="UP000014500">
    <property type="component" value="Unassembled WGS sequence"/>
</dbReference>
<evidence type="ECO:0000313" key="3">
    <source>
        <dbReference type="Proteomes" id="UP000014500"/>
    </source>
</evidence>
<accession>T1II71</accession>
<dbReference type="HOGENOM" id="CLU_440287_0_0_1"/>
<dbReference type="eggNOG" id="ENOG502RTRU">
    <property type="taxonomic scope" value="Eukaryota"/>
</dbReference>